<dbReference type="Pfam" id="PF10294">
    <property type="entry name" value="Methyltransf_16"/>
    <property type="match status" value="1"/>
</dbReference>
<dbReference type="InterPro" id="IPR029063">
    <property type="entry name" value="SAM-dependent_MTases_sf"/>
</dbReference>
<dbReference type="InterPro" id="IPR019410">
    <property type="entry name" value="Methyltransf_16"/>
</dbReference>
<dbReference type="Gene3D" id="3.40.50.150">
    <property type="entry name" value="Vaccinia Virus protein VP39"/>
    <property type="match status" value="1"/>
</dbReference>
<evidence type="ECO:0000313" key="2">
    <source>
        <dbReference type="Proteomes" id="UP000033121"/>
    </source>
</evidence>
<proteinExistence type="predicted"/>
<dbReference type="Proteomes" id="UP000033121">
    <property type="component" value="Unassembled WGS sequence"/>
</dbReference>
<organism evidence="1 2">
    <name type="scientific">Flavihumibacter petaseus NBRC 106054</name>
    <dbReference type="NCBI Taxonomy" id="1220578"/>
    <lineage>
        <taxon>Bacteria</taxon>
        <taxon>Pseudomonadati</taxon>
        <taxon>Bacteroidota</taxon>
        <taxon>Chitinophagia</taxon>
        <taxon>Chitinophagales</taxon>
        <taxon>Chitinophagaceae</taxon>
        <taxon>Flavihumibacter</taxon>
    </lineage>
</organism>
<name>A0A0E9MU89_9BACT</name>
<sequence length="199" mass="22395">MSVYPLLLHEFQLYQQTVGIYVPDPEVVRRGSTNPFPYWTKIWPAALALSAFLQRQPEWIAKKNVLELGAGLGLPGFTAAFRAASVVISDNNSSCIPVLEQTARHNDFSNVSIEMLDWNSLPDPISAECILLSDINYDPEQFPELLLLFQQFIRQGKTILLSTPQRLVAKSFLTPLLSSCRYHEPGGLYDGMETSIFIF</sequence>
<dbReference type="PANTHER" id="PTHR14614">
    <property type="entry name" value="HEPATOCELLULAR CARCINOMA-ASSOCIATED ANTIGEN"/>
    <property type="match status" value="1"/>
</dbReference>
<gene>
    <name evidence="1" type="ORF">FPE01S_01_03490</name>
</gene>
<keyword evidence="2" id="KW-1185">Reference proteome</keyword>
<dbReference type="PANTHER" id="PTHR14614:SF132">
    <property type="entry name" value="PROTEIN-LYSINE METHYLTRANSFERASE C42C1.13"/>
    <property type="match status" value="1"/>
</dbReference>
<dbReference type="EMBL" id="BBWV01000001">
    <property type="protein sequence ID" value="GAO41337.1"/>
    <property type="molecule type" value="Genomic_DNA"/>
</dbReference>
<dbReference type="SUPFAM" id="SSF53335">
    <property type="entry name" value="S-adenosyl-L-methionine-dependent methyltransferases"/>
    <property type="match status" value="1"/>
</dbReference>
<keyword evidence="1" id="KW-0808">Transferase</keyword>
<keyword evidence="1" id="KW-0489">Methyltransferase</keyword>
<dbReference type="RefSeq" id="WP_052955439.1">
    <property type="nucleotide sequence ID" value="NZ_BBWV01000001.1"/>
</dbReference>
<dbReference type="GO" id="GO:0008168">
    <property type="term" value="F:methyltransferase activity"/>
    <property type="evidence" value="ECO:0007669"/>
    <property type="project" value="UniProtKB-KW"/>
</dbReference>
<protein>
    <submittedName>
        <fullName evidence="1">Putative methyltransferase</fullName>
    </submittedName>
</protein>
<accession>A0A0E9MU89</accession>
<dbReference type="GO" id="GO:0032259">
    <property type="term" value="P:methylation"/>
    <property type="evidence" value="ECO:0007669"/>
    <property type="project" value="UniProtKB-KW"/>
</dbReference>
<dbReference type="STRING" id="1220578.FPE01S_01_03490"/>
<comment type="caution">
    <text evidence="1">The sequence shown here is derived from an EMBL/GenBank/DDBJ whole genome shotgun (WGS) entry which is preliminary data.</text>
</comment>
<reference evidence="1 2" key="1">
    <citation type="submission" date="2015-04" db="EMBL/GenBank/DDBJ databases">
        <title>Whole genome shotgun sequence of Flavihumibacter petaseus NBRC 106054.</title>
        <authorList>
            <person name="Miyazawa S."/>
            <person name="Hosoyama A."/>
            <person name="Hashimoto M."/>
            <person name="Noguchi M."/>
            <person name="Tsuchikane K."/>
            <person name="Ohji S."/>
            <person name="Yamazoe A."/>
            <person name="Ichikawa N."/>
            <person name="Kimura A."/>
            <person name="Fujita N."/>
        </authorList>
    </citation>
    <scope>NUCLEOTIDE SEQUENCE [LARGE SCALE GENOMIC DNA]</scope>
    <source>
        <strain evidence="1 2">NBRC 106054</strain>
    </source>
</reference>
<dbReference type="CDD" id="cd02440">
    <property type="entry name" value="AdoMet_MTases"/>
    <property type="match status" value="1"/>
</dbReference>
<dbReference type="AlphaFoldDB" id="A0A0E9MU89"/>
<evidence type="ECO:0000313" key="1">
    <source>
        <dbReference type="EMBL" id="GAO41337.1"/>
    </source>
</evidence>